<dbReference type="Pfam" id="PF00730">
    <property type="entry name" value="HhH-GPD"/>
    <property type="match status" value="1"/>
</dbReference>
<dbReference type="SMR" id="Q97FM4"/>
<dbReference type="HOGENOM" id="CLU_027543_3_0_9"/>
<dbReference type="PDB" id="3I0X">
    <property type="method" value="X-ray"/>
    <property type="resolution" value="1.80 A"/>
    <property type="chains" value="A=1-291"/>
</dbReference>
<dbReference type="GeneID" id="44999196"/>
<comment type="catalytic activity">
    <reaction evidence="9">
        <text>2'-deoxyribonucleotide-(2'-deoxyribose 5'-phosphate)-2'-deoxyribonucleotide-DNA = a 3'-end 2'-deoxyribonucleotide-(2,3-dehydro-2,3-deoxyribose 5'-phosphate)-DNA + a 5'-end 5'-phospho-2'-deoxyribonucleoside-DNA + H(+)</text>
        <dbReference type="Rhea" id="RHEA:66592"/>
        <dbReference type="Rhea" id="RHEA-COMP:13180"/>
        <dbReference type="Rhea" id="RHEA-COMP:16897"/>
        <dbReference type="Rhea" id="RHEA-COMP:17067"/>
        <dbReference type="ChEBI" id="CHEBI:15378"/>
        <dbReference type="ChEBI" id="CHEBI:136412"/>
        <dbReference type="ChEBI" id="CHEBI:157695"/>
        <dbReference type="ChEBI" id="CHEBI:167181"/>
        <dbReference type="EC" id="4.2.99.18"/>
    </reaction>
</comment>
<keyword evidence="13 14" id="KW-0002">3D-structure</keyword>
<dbReference type="Proteomes" id="UP000000814">
    <property type="component" value="Chromosome"/>
</dbReference>
<evidence type="ECO:0000256" key="3">
    <source>
        <dbReference type="ARBA" id="ARBA00022763"/>
    </source>
</evidence>
<dbReference type="Gene3D" id="3.30.310.260">
    <property type="match status" value="1"/>
</dbReference>
<keyword evidence="7" id="KW-0511">Multifunctional enzyme</keyword>
<dbReference type="EvolutionaryTrace" id="Q97FM4"/>
<dbReference type="Gene3D" id="1.10.340.30">
    <property type="entry name" value="Hypothetical protein, domain 2"/>
    <property type="match status" value="1"/>
</dbReference>
<keyword evidence="6" id="KW-0456">Lyase</keyword>
<comment type="similarity">
    <text evidence="1">Belongs to the type-1 OGG1 family.</text>
</comment>
<evidence type="ECO:0000256" key="4">
    <source>
        <dbReference type="ARBA" id="ARBA00022801"/>
    </source>
</evidence>
<dbReference type="GO" id="GO:0008534">
    <property type="term" value="F:oxidized purine nucleobase lesion DNA N-glycosylase activity"/>
    <property type="evidence" value="ECO:0007669"/>
    <property type="project" value="InterPro"/>
</dbReference>
<dbReference type="InterPro" id="IPR052054">
    <property type="entry name" value="Oxidative_DNA_repair_enzyme"/>
</dbReference>
<dbReference type="KEGG" id="cac:CA_C2707"/>
<dbReference type="STRING" id="272562.CA_C2707"/>
<evidence type="ECO:0000256" key="7">
    <source>
        <dbReference type="ARBA" id="ARBA00023268"/>
    </source>
</evidence>
<keyword evidence="5" id="KW-0234">DNA repair</keyword>
<dbReference type="InterPro" id="IPR012904">
    <property type="entry name" value="OGG_N"/>
</dbReference>
<sequence>MDFDMIEEKKDSVIVRNVENFELKDIFDCGQCFRWHRQENGNYIGIAFEKVVEVQKIGEDVVIYNINEEEFKNVWSEYFDLYRDYGEIKKELSRDPLLKKSVDFGEGIRILRQDPFEILLSFIISANNRIPMIKKCINNISEKAGKKLEYKGKIYYAFPTVDKLHEFTEKDFEECTAGFRAKYLKDTVDRIYNGELNLEYIKSLNDNECHEELKKFMGVGPKVADCIMLFSMQKYSAFPVDTWVKKAMMSLYVAPDVSLKKIRDFGREKFGSLSGFAQQYLFYYARENNIQL</sequence>
<dbReference type="EC" id="4.2.99.18" evidence="2"/>
<evidence type="ECO:0007829" key="15">
    <source>
        <dbReference type="PDB" id="3I0W"/>
    </source>
</evidence>
<evidence type="ECO:0000256" key="8">
    <source>
        <dbReference type="ARBA" id="ARBA00023295"/>
    </source>
</evidence>
<dbReference type="PANTHER" id="PTHR10242:SF2">
    <property type="entry name" value="N-GLYCOSYLASE_DNA LYASE"/>
    <property type="match status" value="1"/>
</dbReference>
<evidence type="ECO:0000256" key="5">
    <source>
        <dbReference type="ARBA" id="ARBA00023204"/>
    </source>
</evidence>
<dbReference type="PDBsum" id="3F10"/>
<dbReference type="InterPro" id="IPR011257">
    <property type="entry name" value="DNA_glycosylase"/>
</dbReference>
<dbReference type="EMBL" id="AE001437">
    <property type="protein sequence ID" value="AAK80653.1"/>
    <property type="molecule type" value="Genomic_DNA"/>
</dbReference>
<dbReference type="SUPFAM" id="SSF48150">
    <property type="entry name" value="DNA-glycosylase"/>
    <property type="match status" value="1"/>
</dbReference>
<name>Q97FM4_CLOAB</name>
<keyword evidence="3" id="KW-0227">DNA damage</keyword>
<evidence type="ECO:0000256" key="6">
    <source>
        <dbReference type="ARBA" id="ARBA00023239"/>
    </source>
</evidence>
<dbReference type="PDB" id="3I0W">
    <property type="method" value="X-ray"/>
    <property type="resolution" value="1.73 A"/>
    <property type="chains" value="A=1-290"/>
</dbReference>
<dbReference type="PANTHER" id="PTHR10242">
    <property type="entry name" value="8-OXOGUANINE DNA GLYCOSYLASE"/>
    <property type="match status" value="1"/>
</dbReference>
<proteinExistence type="evidence at protein level"/>
<dbReference type="GO" id="GO:0006284">
    <property type="term" value="P:base-excision repair"/>
    <property type="evidence" value="ECO:0007669"/>
    <property type="project" value="InterPro"/>
</dbReference>
<evidence type="ECO:0000313" key="12">
    <source>
        <dbReference type="Proteomes" id="UP000000814"/>
    </source>
</evidence>
<dbReference type="PDBsum" id="3F0Z"/>
<reference evidence="11 12" key="1">
    <citation type="journal article" date="2001" name="J. Bacteriol.">
        <title>Genome sequence and comparative analysis of the solvent-producing bacterium Clostridium acetobutylicum.</title>
        <authorList>
            <person name="Nolling J."/>
            <person name="Breton G."/>
            <person name="Omelchenko M.V."/>
            <person name="Makarova K.S."/>
            <person name="Zeng Q."/>
            <person name="Gibson R."/>
            <person name="Lee H.M."/>
            <person name="Dubois J."/>
            <person name="Qiu D."/>
            <person name="Hitti J."/>
            <person name="Wolf Y.I."/>
            <person name="Tatusov R.L."/>
            <person name="Sabathe F."/>
            <person name="Doucette-Stamm L."/>
            <person name="Soucaille P."/>
            <person name="Daly M.J."/>
            <person name="Bennett G.N."/>
            <person name="Koonin E.V."/>
            <person name="Smith D.R."/>
        </authorList>
    </citation>
    <scope>NUCLEOTIDE SEQUENCE [LARGE SCALE GENOMIC DNA]</scope>
    <source>
        <strain evidence="12">ATCC 824 / DSM 792 / JCM 1419 / LMG 5710 / VKM B-1787</strain>
    </source>
</reference>
<dbReference type="PDBsum" id="3I0X"/>
<evidence type="ECO:0000256" key="1">
    <source>
        <dbReference type="ARBA" id="ARBA00010679"/>
    </source>
</evidence>
<dbReference type="PDBsum" id="3I0W"/>
<evidence type="ECO:0000313" key="11">
    <source>
        <dbReference type="EMBL" id="AAK80653.1"/>
    </source>
</evidence>
<dbReference type="PDB" id="3F10">
    <property type="method" value="X-ray"/>
    <property type="resolution" value="2.30 A"/>
    <property type="chains" value="A=1-292"/>
</dbReference>
<feature type="domain" description="HhH-GPD" evidence="10">
    <location>
        <begin position="124"/>
        <end position="286"/>
    </location>
</feature>
<evidence type="ECO:0007829" key="16">
    <source>
        <dbReference type="PDB" id="3I0X"/>
    </source>
</evidence>
<organism evidence="11 12">
    <name type="scientific">Clostridium acetobutylicum (strain ATCC 824 / DSM 792 / JCM 1419 / IAM 19013 / LMG 5710 / NBRC 13948 / NRRL B-527 / VKM B-1787 / 2291 / W)</name>
    <dbReference type="NCBI Taxonomy" id="272562"/>
    <lineage>
        <taxon>Bacteria</taxon>
        <taxon>Bacillati</taxon>
        <taxon>Bacillota</taxon>
        <taxon>Clostridia</taxon>
        <taxon>Eubacteriales</taxon>
        <taxon>Clostridiaceae</taxon>
        <taxon>Clostridium</taxon>
    </lineage>
</organism>
<dbReference type="CDD" id="cd00056">
    <property type="entry name" value="ENDO3c"/>
    <property type="match status" value="1"/>
</dbReference>
<keyword evidence="4" id="KW-0378">Hydrolase</keyword>
<dbReference type="InterPro" id="IPR003265">
    <property type="entry name" value="HhH-GPD_domain"/>
</dbReference>
<dbReference type="OrthoDB" id="9798522at2"/>
<dbReference type="Gene3D" id="1.10.1670.10">
    <property type="entry name" value="Helix-hairpin-Helix base-excision DNA repair enzymes (C-terminal)"/>
    <property type="match status" value="1"/>
</dbReference>
<dbReference type="GO" id="GO:0003684">
    <property type="term" value="F:damaged DNA binding"/>
    <property type="evidence" value="ECO:0007669"/>
    <property type="project" value="InterPro"/>
</dbReference>
<evidence type="ECO:0000259" key="10">
    <source>
        <dbReference type="SMART" id="SM00478"/>
    </source>
</evidence>
<protein>
    <recommendedName>
        <fullName evidence="2">DNA-(apurinic or apyrimidinic site) lyase</fullName>
        <ecNumber evidence="2">4.2.99.18</ecNumber>
    </recommendedName>
</protein>
<dbReference type="PIR" id="B97233">
    <property type="entry name" value="B97233"/>
</dbReference>
<gene>
    <name evidence="11" type="ordered locus">CA_C2707</name>
</gene>
<dbReference type="PATRIC" id="fig|272562.8.peg.2897"/>
<dbReference type="DNASU" id="1118890"/>
<dbReference type="AlphaFoldDB" id="Q97FM4"/>
<dbReference type="Pfam" id="PF07934">
    <property type="entry name" value="OGG_N"/>
    <property type="match status" value="1"/>
</dbReference>
<evidence type="ECO:0007829" key="14">
    <source>
        <dbReference type="PDB" id="3F10"/>
    </source>
</evidence>
<keyword evidence="12" id="KW-1185">Reference proteome</keyword>
<keyword evidence="8" id="KW-0326">Glycosidase</keyword>
<dbReference type="GO" id="GO:0140078">
    <property type="term" value="F:class I DNA-(apurinic or apyrimidinic site) endonuclease activity"/>
    <property type="evidence" value="ECO:0007669"/>
    <property type="project" value="UniProtKB-EC"/>
</dbReference>
<dbReference type="GO" id="GO:0006289">
    <property type="term" value="P:nucleotide-excision repair"/>
    <property type="evidence" value="ECO:0007669"/>
    <property type="project" value="InterPro"/>
</dbReference>
<evidence type="ECO:0007829" key="13">
    <source>
        <dbReference type="PDB" id="3F0Z"/>
    </source>
</evidence>
<dbReference type="InterPro" id="IPR023170">
    <property type="entry name" value="HhH_base_excis_C"/>
</dbReference>
<dbReference type="eggNOG" id="COG0122">
    <property type="taxonomic scope" value="Bacteria"/>
</dbReference>
<evidence type="ECO:0000256" key="9">
    <source>
        <dbReference type="ARBA" id="ARBA00044632"/>
    </source>
</evidence>
<dbReference type="PDB" id="3F0Z">
    <property type="method" value="X-ray"/>
    <property type="resolution" value="2.20 A"/>
    <property type="chains" value="A=1-292"/>
</dbReference>
<reference evidence="13 14" key="3">
    <citation type="journal article" date="2009" name="J. Mol. Biol.">
        <title>Structural characterization of Clostridium acetobutylicum 8-oxoguanine DNA glycosylase in its apo form and in complex with 8-oxodeoxyguanosine.</title>
        <authorList>
            <person name="Faucher F."/>
            <person name="Robey-Bond S.M."/>
            <person name="Wallace S.S."/>
            <person name="Doublie S."/>
        </authorList>
    </citation>
    <scope>X-RAY CRYSTALLOGRAPHY (2.20 ANGSTROMS)</scope>
</reference>
<reference evidence="15 16" key="2">
    <citation type="journal article" date="2009" name="DNA Repair">
        <title>Structural basis for the lack of opposite base specificity of Clostridium acetobutylicum 8-oxoguanine DNA glycosylase.</title>
        <authorList>
            <person name="Faucher F."/>
            <person name="Wallace S.S."/>
            <person name="Doublie S."/>
        </authorList>
    </citation>
    <scope>X-RAY CRYSTALLOGRAPHY (1.73 ANGSTROMS) OF 1-290</scope>
</reference>
<dbReference type="SMART" id="SM00478">
    <property type="entry name" value="ENDO3c"/>
    <property type="match status" value="1"/>
</dbReference>
<dbReference type="SUPFAM" id="SSF55945">
    <property type="entry name" value="TATA-box binding protein-like"/>
    <property type="match status" value="1"/>
</dbReference>
<dbReference type="RefSeq" id="WP_010965994.1">
    <property type="nucleotide sequence ID" value="NC_003030.1"/>
</dbReference>
<evidence type="ECO:0000256" key="2">
    <source>
        <dbReference type="ARBA" id="ARBA00012720"/>
    </source>
</evidence>
<accession>Q97FM4</accession>